<protein>
    <submittedName>
        <fullName evidence="1">HAD-IA family hydrolase</fullName>
    </submittedName>
</protein>
<organism evidence="1 2">
    <name type="scientific">Lentzea tibetensis</name>
    <dbReference type="NCBI Taxonomy" id="2591470"/>
    <lineage>
        <taxon>Bacteria</taxon>
        <taxon>Bacillati</taxon>
        <taxon>Actinomycetota</taxon>
        <taxon>Actinomycetes</taxon>
        <taxon>Pseudonocardiales</taxon>
        <taxon>Pseudonocardiaceae</taxon>
        <taxon>Lentzea</taxon>
    </lineage>
</organism>
<dbReference type="SFLD" id="SFLDS00003">
    <property type="entry name" value="Haloacid_Dehalogenase"/>
    <property type="match status" value="1"/>
</dbReference>
<name>A0A563EJR2_9PSEU</name>
<reference evidence="1 2" key="1">
    <citation type="submission" date="2019-07" db="EMBL/GenBank/DDBJ databases">
        <title>Lentzea xizangensis sp. nov., isolated from Qinghai-Tibetan Plateau Soils.</title>
        <authorList>
            <person name="Huang J."/>
        </authorList>
    </citation>
    <scope>NUCLEOTIDE SEQUENCE [LARGE SCALE GENOMIC DNA]</scope>
    <source>
        <strain evidence="1 2">FXJ1.1311</strain>
    </source>
</reference>
<keyword evidence="1" id="KW-0378">Hydrolase</keyword>
<sequence length="215" mass="23075">MYERAVIFDLDGVIVDSHDVMRRAFVTAHAEVVGAGEAPFAEYERHQGRYFTDIMTIMGLPLEMEGPFVRESYRLEGEVAVHDGVRELLAELRTLGFGLAIATGKSGVRARSLLRCLGLLSSFDHVLGSDEVARPKPAPDIVQRALALLGTAPDSAVMVGDAANDVIAARQAGVTAIGALWGALDADDLMVARPEFVLRSPVELLQVLPLPVVAT</sequence>
<dbReference type="Proteomes" id="UP000316639">
    <property type="component" value="Unassembled WGS sequence"/>
</dbReference>
<dbReference type="InterPro" id="IPR006351">
    <property type="entry name" value="AHBA_synth-like"/>
</dbReference>
<dbReference type="GO" id="GO:0006281">
    <property type="term" value="P:DNA repair"/>
    <property type="evidence" value="ECO:0007669"/>
    <property type="project" value="TreeGrafter"/>
</dbReference>
<dbReference type="SUPFAM" id="SSF56784">
    <property type="entry name" value="HAD-like"/>
    <property type="match status" value="1"/>
</dbReference>
<keyword evidence="2" id="KW-1185">Reference proteome</keyword>
<accession>A0A563EJR2</accession>
<evidence type="ECO:0000313" key="1">
    <source>
        <dbReference type="EMBL" id="TWP46945.1"/>
    </source>
</evidence>
<dbReference type="PANTHER" id="PTHR43434">
    <property type="entry name" value="PHOSPHOGLYCOLATE PHOSPHATASE"/>
    <property type="match status" value="1"/>
</dbReference>
<gene>
    <name evidence="1" type="ORF">FKR81_33345</name>
</gene>
<dbReference type="NCBIfam" id="TIGR01549">
    <property type="entry name" value="HAD-SF-IA-v1"/>
    <property type="match status" value="1"/>
</dbReference>
<dbReference type="AlphaFoldDB" id="A0A563EJR2"/>
<dbReference type="RefSeq" id="WP_146358217.1">
    <property type="nucleotide sequence ID" value="NZ_VOBR01000028.1"/>
</dbReference>
<dbReference type="InterPro" id="IPR023198">
    <property type="entry name" value="PGP-like_dom2"/>
</dbReference>
<proteinExistence type="predicted"/>
<dbReference type="GO" id="GO:0005829">
    <property type="term" value="C:cytosol"/>
    <property type="evidence" value="ECO:0007669"/>
    <property type="project" value="TreeGrafter"/>
</dbReference>
<dbReference type="Gene3D" id="1.10.150.240">
    <property type="entry name" value="Putative phosphatase, domain 2"/>
    <property type="match status" value="1"/>
</dbReference>
<evidence type="ECO:0000313" key="2">
    <source>
        <dbReference type="Proteomes" id="UP000316639"/>
    </source>
</evidence>
<dbReference type="InterPro" id="IPR050155">
    <property type="entry name" value="HAD-like_hydrolase_sf"/>
</dbReference>
<dbReference type="EMBL" id="VOBR01000028">
    <property type="protein sequence ID" value="TWP46945.1"/>
    <property type="molecule type" value="Genomic_DNA"/>
</dbReference>
<dbReference type="NCBIfam" id="TIGR01509">
    <property type="entry name" value="HAD-SF-IA-v3"/>
    <property type="match status" value="1"/>
</dbReference>
<dbReference type="PRINTS" id="PR00413">
    <property type="entry name" value="HADHALOGNASE"/>
</dbReference>
<dbReference type="Gene3D" id="3.40.50.1000">
    <property type="entry name" value="HAD superfamily/HAD-like"/>
    <property type="match status" value="1"/>
</dbReference>
<dbReference type="GO" id="GO:0008967">
    <property type="term" value="F:phosphoglycolate phosphatase activity"/>
    <property type="evidence" value="ECO:0007669"/>
    <property type="project" value="TreeGrafter"/>
</dbReference>
<dbReference type="InterPro" id="IPR036412">
    <property type="entry name" value="HAD-like_sf"/>
</dbReference>
<dbReference type="SFLD" id="SFLDG01135">
    <property type="entry name" value="C1.5.6:_HAD__Beta-PGM__Phospha"/>
    <property type="match status" value="1"/>
</dbReference>
<dbReference type="InterPro" id="IPR006439">
    <property type="entry name" value="HAD-SF_hydro_IA"/>
</dbReference>
<dbReference type="OrthoDB" id="9797743at2"/>
<comment type="caution">
    <text evidence="1">The sequence shown here is derived from an EMBL/GenBank/DDBJ whole genome shotgun (WGS) entry which is preliminary data.</text>
</comment>
<dbReference type="InterPro" id="IPR023214">
    <property type="entry name" value="HAD_sf"/>
</dbReference>
<dbReference type="PANTHER" id="PTHR43434:SF16">
    <property type="entry name" value="BLL8046 PROTEIN"/>
    <property type="match status" value="1"/>
</dbReference>
<dbReference type="NCBIfam" id="TIGR01454">
    <property type="entry name" value="AHBA_synth_RP"/>
    <property type="match status" value="1"/>
</dbReference>
<dbReference type="Pfam" id="PF00702">
    <property type="entry name" value="Hydrolase"/>
    <property type="match status" value="1"/>
</dbReference>
<dbReference type="SFLD" id="SFLDG01129">
    <property type="entry name" value="C1.5:_HAD__Beta-PGM__Phosphata"/>
    <property type="match status" value="1"/>
</dbReference>